<reference evidence="3" key="1">
    <citation type="submission" date="2020-09" db="EMBL/GenBank/DDBJ databases">
        <title>Genome-Enabled Discovery of Anthraquinone Biosynthesis in Senna tora.</title>
        <authorList>
            <person name="Kang S.-H."/>
            <person name="Pandey R.P."/>
            <person name="Lee C.-M."/>
            <person name="Sim J.-S."/>
            <person name="Jeong J.-T."/>
            <person name="Choi B.-S."/>
            <person name="Jung M."/>
            <person name="Ginzburg D."/>
            <person name="Zhao K."/>
            <person name="Won S.Y."/>
            <person name="Oh T.-J."/>
            <person name="Yu Y."/>
            <person name="Kim N.-H."/>
            <person name="Lee O.R."/>
            <person name="Lee T.-H."/>
            <person name="Bashyal P."/>
            <person name="Kim T.-S."/>
            <person name="Lee W.-H."/>
            <person name="Kawkins C."/>
            <person name="Kim C.-K."/>
            <person name="Kim J.S."/>
            <person name="Ahn B.O."/>
            <person name="Rhee S.Y."/>
            <person name="Sohng J.K."/>
        </authorList>
    </citation>
    <scope>NUCLEOTIDE SEQUENCE</scope>
    <source>
        <tissue evidence="3">Leaf</tissue>
    </source>
</reference>
<evidence type="ECO:0000313" key="3">
    <source>
        <dbReference type="EMBL" id="KAF7844091.1"/>
    </source>
</evidence>
<name>A0A835CI81_9FABA</name>
<dbReference type="EMBL" id="JAAIUW010000001">
    <property type="protein sequence ID" value="KAF7844091.1"/>
    <property type="molecule type" value="Genomic_DNA"/>
</dbReference>
<sequence>MTTDAGGRWCLLPKKGFAKPLRHIVEAEDEARAGVDKGPSVRIGEDAHTHIVGDSPTTRGNIKEGDAKDGDAMEFVGMIFVSLICLSTEYSVDWDSLEEGTSGQGLLGASWLMHFTVKLDQFGHVDFFQVVRGNSDERCVLKEFATRQASSLPLFGFLCLLGLIFPFLGIFFFIVREFLCFLDVGYLLVADTHNKGTVGLFHCSKGIRVVDELLLDGGTCVRSGHGGRFVLPWSCNGSGLGRVGQGALKTGCPVTYGGDSGDNSTRCAAAFPRKCFLGLLDCFLEVMSIAPDLQMTNLLHICSLIPCVFLTRTLRLTSLPARGHRGKGGHFHPFHRFPGEFPGVQAGPGIGLEAKRNSVSFKHDGSVAKLDRHEPDSIPGKVEDQLKKPPDNWTKKKVIKADDKVMKVVKNSGKKDGKER</sequence>
<organism evidence="3 4">
    <name type="scientific">Senna tora</name>
    <dbReference type="NCBI Taxonomy" id="362788"/>
    <lineage>
        <taxon>Eukaryota</taxon>
        <taxon>Viridiplantae</taxon>
        <taxon>Streptophyta</taxon>
        <taxon>Embryophyta</taxon>
        <taxon>Tracheophyta</taxon>
        <taxon>Spermatophyta</taxon>
        <taxon>Magnoliopsida</taxon>
        <taxon>eudicotyledons</taxon>
        <taxon>Gunneridae</taxon>
        <taxon>Pentapetalae</taxon>
        <taxon>rosids</taxon>
        <taxon>fabids</taxon>
        <taxon>Fabales</taxon>
        <taxon>Fabaceae</taxon>
        <taxon>Caesalpinioideae</taxon>
        <taxon>Cassia clade</taxon>
        <taxon>Senna</taxon>
    </lineage>
</organism>
<evidence type="ECO:0000256" key="1">
    <source>
        <dbReference type="SAM" id="MobiDB-lite"/>
    </source>
</evidence>
<proteinExistence type="predicted"/>
<protein>
    <submittedName>
        <fullName evidence="3">Uncharacterized protein</fullName>
    </submittedName>
</protein>
<keyword evidence="4" id="KW-1185">Reference proteome</keyword>
<evidence type="ECO:0000313" key="4">
    <source>
        <dbReference type="Proteomes" id="UP000634136"/>
    </source>
</evidence>
<gene>
    <name evidence="3" type="ORF">G2W53_000996</name>
</gene>
<keyword evidence="2" id="KW-0472">Membrane</keyword>
<comment type="caution">
    <text evidence="3">The sequence shown here is derived from an EMBL/GenBank/DDBJ whole genome shotgun (WGS) entry which is preliminary data.</text>
</comment>
<keyword evidence="2" id="KW-0812">Transmembrane</keyword>
<feature type="transmembrane region" description="Helical" evidence="2">
    <location>
        <begin position="152"/>
        <end position="175"/>
    </location>
</feature>
<feature type="region of interest" description="Disordered" evidence="1">
    <location>
        <begin position="370"/>
        <end position="394"/>
    </location>
</feature>
<keyword evidence="2" id="KW-1133">Transmembrane helix</keyword>
<evidence type="ECO:0000256" key="2">
    <source>
        <dbReference type="SAM" id="Phobius"/>
    </source>
</evidence>
<accession>A0A835CI81</accession>
<dbReference type="AlphaFoldDB" id="A0A835CI81"/>
<dbReference type="Proteomes" id="UP000634136">
    <property type="component" value="Unassembled WGS sequence"/>
</dbReference>